<proteinExistence type="predicted"/>
<dbReference type="InterPro" id="IPR038717">
    <property type="entry name" value="Tc1-like_DDE_dom"/>
</dbReference>
<dbReference type="KEGG" id="foo:CGC45_05000"/>
<evidence type="ECO:0000259" key="1">
    <source>
        <dbReference type="Pfam" id="PF13358"/>
    </source>
</evidence>
<keyword evidence="3" id="KW-1185">Reference proteome</keyword>
<evidence type="ECO:0000313" key="2">
    <source>
        <dbReference type="EMBL" id="AXH29985.1"/>
    </source>
</evidence>
<reference evidence="2 3" key="1">
    <citation type="submission" date="2017-07" db="EMBL/GenBank/DDBJ databases">
        <title>Complete genome sequences and comparative analysis of the novel pathogen Francisella opportunistica.</title>
        <authorList>
            <person name="Dietrich E.A."/>
            <person name="Kingry L.C."/>
            <person name="Petersen J.M."/>
        </authorList>
    </citation>
    <scope>NUCLEOTIDE SEQUENCE [LARGE SCALE GENOMIC DNA]</scope>
    <source>
        <strain evidence="2 3">14-2155</strain>
    </source>
</reference>
<dbReference type="Gene3D" id="3.30.420.10">
    <property type="entry name" value="Ribonuclease H-like superfamily/Ribonuclease H"/>
    <property type="match status" value="1"/>
</dbReference>
<dbReference type="InterPro" id="IPR036397">
    <property type="entry name" value="RNaseH_sf"/>
</dbReference>
<organism evidence="2 3">
    <name type="scientific">Francisella opportunistica</name>
    <dbReference type="NCBI Taxonomy" id="2016517"/>
    <lineage>
        <taxon>Bacteria</taxon>
        <taxon>Pseudomonadati</taxon>
        <taxon>Pseudomonadota</taxon>
        <taxon>Gammaproteobacteria</taxon>
        <taxon>Thiotrichales</taxon>
        <taxon>Francisellaceae</taxon>
        <taxon>Francisella</taxon>
    </lineage>
</organism>
<dbReference type="Proteomes" id="UP000253862">
    <property type="component" value="Chromosome"/>
</dbReference>
<accession>A0A345JRN9</accession>
<dbReference type="Pfam" id="PF13358">
    <property type="entry name" value="DDE_3"/>
    <property type="match status" value="1"/>
</dbReference>
<gene>
    <name evidence="2" type="ORF">CGC43_05010</name>
</gene>
<dbReference type="EMBL" id="CP022375">
    <property type="protein sequence ID" value="AXH29985.1"/>
    <property type="molecule type" value="Genomic_DNA"/>
</dbReference>
<dbReference type="GO" id="GO:0003676">
    <property type="term" value="F:nucleic acid binding"/>
    <property type="evidence" value="ECO:0007669"/>
    <property type="project" value="InterPro"/>
</dbReference>
<feature type="domain" description="Tc1-like transposase DDE" evidence="1">
    <location>
        <begin position="10"/>
        <end position="68"/>
    </location>
</feature>
<name>A0A345JRN9_9GAMM</name>
<protein>
    <recommendedName>
        <fullName evidence="1">Tc1-like transposase DDE domain-containing protein</fullName>
    </recommendedName>
</protein>
<evidence type="ECO:0000313" key="3">
    <source>
        <dbReference type="Proteomes" id="UP000253862"/>
    </source>
</evidence>
<dbReference type="AlphaFoldDB" id="A0A345JRN9"/>
<sequence>MINKVLFAVGLFNCNIDANIFSTWIKLFLPPSLKTKTVVVMDNATFHKNKDVLQLITDARHIIEFLPAILQI</sequence>
<dbReference type="OrthoDB" id="6659486at2"/>